<protein>
    <submittedName>
        <fullName evidence="1">RNA_pol_Rpb2_6 domain-containing protein</fullName>
    </submittedName>
</protein>
<name>A0A8X7BS19_9ARAC</name>
<proteinExistence type="predicted"/>
<organism evidence="1 2">
    <name type="scientific">Trichonephila inaurata madagascariensis</name>
    <dbReference type="NCBI Taxonomy" id="2747483"/>
    <lineage>
        <taxon>Eukaryota</taxon>
        <taxon>Metazoa</taxon>
        <taxon>Ecdysozoa</taxon>
        <taxon>Arthropoda</taxon>
        <taxon>Chelicerata</taxon>
        <taxon>Arachnida</taxon>
        <taxon>Araneae</taxon>
        <taxon>Araneomorphae</taxon>
        <taxon>Entelegynae</taxon>
        <taxon>Araneoidea</taxon>
        <taxon>Nephilidae</taxon>
        <taxon>Trichonephila</taxon>
        <taxon>Trichonephila inaurata</taxon>
    </lineage>
</organism>
<dbReference type="Proteomes" id="UP000886998">
    <property type="component" value="Unassembled WGS sequence"/>
</dbReference>
<dbReference type="AlphaFoldDB" id="A0A8X7BS19"/>
<accession>A0A8X7BS19</accession>
<keyword evidence="2" id="KW-1185">Reference proteome</keyword>
<sequence>MNLRSCHRGLFSTLSTHALKQHFQHVECFAESNFMYIRYKVGLLFKRLPGTDVWVTPKDMLFWAQKLLQLNTMEALIDRFGYDFITSFHVDLNPFHAQCVS</sequence>
<reference evidence="1" key="1">
    <citation type="submission" date="2020-08" db="EMBL/GenBank/DDBJ databases">
        <title>Multicomponent nature underlies the extraordinary mechanical properties of spider dragline silk.</title>
        <authorList>
            <person name="Kono N."/>
            <person name="Nakamura H."/>
            <person name="Mori M."/>
            <person name="Yoshida Y."/>
            <person name="Ohtoshi R."/>
            <person name="Malay A.D."/>
            <person name="Moran D.A.P."/>
            <person name="Tomita M."/>
            <person name="Numata K."/>
            <person name="Arakawa K."/>
        </authorList>
    </citation>
    <scope>NUCLEOTIDE SEQUENCE</scope>
</reference>
<evidence type="ECO:0000313" key="1">
    <source>
        <dbReference type="EMBL" id="GFY41640.1"/>
    </source>
</evidence>
<dbReference type="OrthoDB" id="10366133at2759"/>
<gene>
    <name evidence="1" type="primary">AVEN_261790_1</name>
    <name evidence="1" type="ORF">TNIN_19731</name>
</gene>
<comment type="caution">
    <text evidence="1">The sequence shown here is derived from an EMBL/GenBank/DDBJ whole genome shotgun (WGS) entry which is preliminary data.</text>
</comment>
<dbReference type="EMBL" id="BMAV01002603">
    <property type="protein sequence ID" value="GFY41640.1"/>
    <property type="molecule type" value="Genomic_DNA"/>
</dbReference>
<evidence type="ECO:0000313" key="2">
    <source>
        <dbReference type="Proteomes" id="UP000886998"/>
    </source>
</evidence>